<dbReference type="EMBL" id="JACYFG010000002">
    <property type="protein sequence ID" value="MBD5778073.1"/>
    <property type="molecule type" value="Genomic_DNA"/>
</dbReference>
<dbReference type="SUPFAM" id="SSF69318">
    <property type="entry name" value="Integrin alpha N-terminal domain"/>
    <property type="match status" value="1"/>
</dbReference>
<protein>
    <submittedName>
        <fullName evidence="2">VCBS repeat-containing protein</fullName>
    </submittedName>
</protein>
<keyword evidence="1" id="KW-0732">Signal</keyword>
<dbReference type="RefSeq" id="WP_191615199.1">
    <property type="nucleotide sequence ID" value="NZ_JACYFG010000002.1"/>
</dbReference>
<dbReference type="Pfam" id="PF13517">
    <property type="entry name" value="FG-GAP_3"/>
    <property type="match status" value="3"/>
</dbReference>
<dbReference type="Proteomes" id="UP000622317">
    <property type="component" value="Unassembled WGS sequence"/>
</dbReference>
<comment type="caution">
    <text evidence="2">The sequence shown here is derived from an EMBL/GenBank/DDBJ whole genome shotgun (WGS) entry which is preliminary data.</text>
</comment>
<dbReference type="InterPro" id="IPR028994">
    <property type="entry name" value="Integrin_alpha_N"/>
</dbReference>
<sequence>MANSLVGLSFLLVSCGKEKSGLEDEPVNGVESVLNVEYMKWKTIGDPIEGRPWVTDLSIVDLDGDGLVDVVFTEGRLNMVGWMRQVERGVFEELTLADGVAGAAHVEACDLDGDGDLDLLVASMGIVTPNDQKIGAVVVLENDGREGFSKRVLVEGIDRVTDVQAGDLDGDGDLDLSVGAFGYFEGEIRWLENRGDLEFASHSLLGLSGTIHTPIADVDGDGDLDIIALVSQDWEEIYLFENLGEGRFEAKVLFGSTNKDFGSSGIQLLDMDLDGDVDIAYTNGDGFDYATPGARRWHGVQWLENDGSGEFEYRRIGDLSGAYAPCVADIDGDGDLDFLATSAFNDWSDANAISLACFENLGGGRFEKRILAHAPTHLIALEAGDLDGDGRVELVSGGFYFYPPMIHVSRVSLWQRSQ</sequence>
<dbReference type="PANTHER" id="PTHR45460">
    <property type="entry name" value="SIMILAR TO CYSTEINE PROTEINASE"/>
    <property type="match status" value="1"/>
</dbReference>
<name>A0A927F454_9BACT</name>
<dbReference type="InterPro" id="IPR013517">
    <property type="entry name" value="FG-GAP"/>
</dbReference>
<accession>A0A927F454</accession>
<evidence type="ECO:0000256" key="1">
    <source>
        <dbReference type="ARBA" id="ARBA00022729"/>
    </source>
</evidence>
<dbReference type="PANTHER" id="PTHR45460:SF2">
    <property type="entry name" value="ALPHA 1,3 GLUCANASE, GH71 FAMILY (EUROFUNG)"/>
    <property type="match status" value="1"/>
</dbReference>
<gene>
    <name evidence="2" type="ORF">IEN85_01005</name>
</gene>
<dbReference type="AlphaFoldDB" id="A0A927F454"/>
<reference evidence="2" key="1">
    <citation type="submission" date="2020-09" db="EMBL/GenBank/DDBJ databases">
        <title>Pelagicoccus enzymogenes sp. nov. with an EPS production, isolated from marine sediment.</title>
        <authorList>
            <person name="Feng X."/>
        </authorList>
    </citation>
    <scope>NUCLEOTIDE SEQUENCE</scope>
    <source>
        <strain evidence="2">NFK12</strain>
    </source>
</reference>
<dbReference type="Gene3D" id="2.130.10.130">
    <property type="entry name" value="Integrin alpha, N-terminal"/>
    <property type="match status" value="1"/>
</dbReference>
<evidence type="ECO:0000313" key="3">
    <source>
        <dbReference type="Proteomes" id="UP000622317"/>
    </source>
</evidence>
<evidence type="ECO:0000313" key="2">
    <source>
        <dbReference type="EMBL" id="MBD5778073.1"/>
    </source>
</evidence>
<proteinExistence type="predicted"/>
<keyword evidence="3" id="KW-1185">Reference proteome</keyword>
<organism evidence="2 3">
    <name type="scientific">Pelagicoccus enzymogenes</name>
    <dbReference type="NCBI Taxonomy" id="2773457"/>
    <lineage>
        <taxon>Bacteria</taxon>
        <taxon>Pseudomonadati</taxon>
        <taxon>Verrucomicrobiota</taxon>
        <taxon>Opitutia</taxon>
        <taxon>Puniceicoccales</taxon>
        <taxon>Pelagicoccaceae</taxon>
        <taxon>Pelagicoccus</taxon>
    </lineage>
</organism>